<proteinExistence type="inferred from homology"/>
<protein>
    <recommendedName>
        <fullName evidence="3">ornithine aminotransferase</fullName>
        <ecNumber evidence="3">2.6.1.13</ecNumber>
    </recommendedName>
    <alternativeName>
        <fullName evidence="7">Ornithine--oxo-acid aminotransferase</fullName>
    </alternativeName>
</protein>
<evidence type="ECO:0000256" key="2">
    <source>
        <dbReference type="ARBA" id="ARBA00004998"/>
    </source>
</evidence>
<evidence type="ECO:0000256" key="6">
    <source>
        <dbReference type="ARBA" id="ARBA00022898"/>
    </source>
</evidence>
<dbReference type="PIRSF" id="PIRSF000521">
    <property type="entry name" value="Transaminase_4ab_Lys_Orn"/>
    <property type="match status" value="1"/>
</dbReference>
<keyword evidence="10" id="KW-1185">Reference proteome</keyword>
<name>A0ABS0IA45_9BACT</name>
<dbReference type="InterPro" id="IPR005814">
    <property type="entry name" value="Aminotrans_3"/>
</dbReference>
<dbReference type="InterPro" id="IPR015421">
    <property type="entry name" value="PyrdxlP-dep_Trfase_major"/>
</dbReference>
<dbReference type="InterPro" id="IPR015424">
    <property type="entry name" value="PyrdxlP-dep_Trfase"/>
</dbReference>
<accession>A0ABS0IA45</accession>
<dbReference type="CDD" id="cd00610">
    <property type="entry name" value="OAT_like"/>
    <property type="match status" value="1"/>
</dbReference>
<comment type="cofactor">
    <cofactor evidence="1">
        <name>pyridoxal 5'-phosphate</name>
        <dbReference type="ChEBI" id="CHEBI:597326"/>
    </cofactor>
</comment>
<keyword evidence="5 9" id="KW-0808">Transferase</keyword>
<sequence>MQSTASPTATSRRAEQLMQLEDQYGAHNYHPLPVVLAKGEGVHLWDVDGKHYYDFLSAYSAVNQGHCHPRIIGALTKQAQQLTLTSRAFFNDQLGAAEKQLCELFGYDKALMMNSGAEAVETALKLARKWGYQEKGIAPNQARIIVAEHNFHGRTTGIISFSTDADSTGGFGPYMPGYQVVPYDDLEALEEAVKEPHVCAFLVEPIQGEAGVMVPSEGYLKAAAAICKAHHVLFIADEIQTGLGRTGKLLACDYEGVHADILILGKALSGGVLPVSAVLAADKIMLTIQPGQHGSTFGGNPLACAVMRAALDVLHEERLTENAARLGEIFRERMRQVQAQRPELVDLVRGKGLLNAVVINPTDDGRTAWDVCVTLMERGVLAKPTHGDIIRFAPPLVITEEQLHAACDVISEVLLAF</sequence>
<dbReference type="PANTHER" id="PTHR11986">
    <property type="entry name" value="AMINOTRANSFERASE CLASS III"/>
    <property type="match status" value="1"/>
</dbReference>
<dbReference type="NCBIfam" id="TIGR01885">
    <property type="entry name" value="Orn_aminotrans"/>
    <property type="match status" value="1"/>
</dbReference>
<evidence type="ECO:0000313" key="9">
    <source>
        <dbReference type="EMBL" id="MBF9223805.1"/>
    </source>
</evidence>
<dbReference type="GO" id="GO:0004587">
    <property type="term" value="F:ornithine aminotransferase activity"/>
    <property type="evidence" value="ECO:0007669"/>
    <property type="project" value="UniProtKB-EC"/>
</dbReference>
<dbReference type="SUPFAM" id="SSF53383">
    <property type="entry name" value="PLP-dependent transferases"/>
    <property type="match status" value="1"/>
</dbReference>
<dbReference type="EMBL" id="JADQDM010000019">
    <property type="protein sequence ID" value="MBF9223805.1"/>
    <property type="molecule type" value="Genomic_DNA"/>
</dbReference>
<dbReference type="Proteomes" id="UP000618931">
    <property type="component" value="Unassembled WGS sequence"/>
</dbReference>
<comment type="caution">
    <text evidence="9">The sequence shown here is derived from an EMBL/GenBank/DDBJ whole genome shotgun (WGS) entry which is preliminary data.</text>
</comment>
<organism evidence="9 10">
    <name type="scientific">Hymenobacter ruricola</name>
    <dbReference type="NCBI Taxonomy" id="2791023"/>
    <lineage>
        <taxon>Bacteria</taxon>
        <taxon>Pseudomonadati</taxon>
        <taxon>Bacteroidota</taxon>
        <taxon>Cytophagia</taxon>
        <taxon>Cytophagales</taxon>
        <taxon>Hymenobacteraceae</taxon>
        <taxon>Hymenobacter</taxon>
    </lineage>
</organism>
<evidence type="ECO:0000256" key="1">
    <source>
        <dbReference type="ARBA" id="ARBA00001933"/>
    </source>
</evidence>
<keyword evidence="4 9" id="KW-0032">Aminotransferase</keyword>
<evidence type="ECO:0000256" key="7">
    <source>
        <dbReference type="ARBA" id="ARBA00030587"/>
    </source>
</evidence>
<dbReference type="EC" id="2.6.1.13" evidence="3"/>
<dbReference type="InterPro" id="IPR015422">
    <property type="entry name" value="PyrdxlP-dep_Trfase_small"/>
</dbReference>
<dbReference type="Pfam" id="PF00202">
    <property type="entry name" value="Aminotran_3"/>
    <property type="match status" value="1"/>
</dbReference>
<keyword evidence="6 8" id="KW-0663">Pyridoxal phosphate</keyword>
<dbReference type="Gene3D" id="3.90.1150.10">
    <property type="entry name" value="Aspartate Aminotransferase, domain 1"/>
    <property type="match status" value="1"/>
</dbReference>
<evidence type="ECO:0000313" key="10">
    <source>
        <dbReference type="Proteomes" id="UP000618931"/>
    </source>
</evidence>
<evidence type="ECO:0000256" key="4">
    <source>
        <dbReference type="ARBA" id="ARBA00022576"/>
    </source>
</evidence>
<evidence type="ECO:0000256" key="3">
    <source>
        <dbReference type="ARBA" id="ARBA00012924"/>
    </source>
</evidence>
<dbReference type="PANTHER" id="PTHR11986:SF18">
    <property type="entry name" value="ORNITHINE AMINOTRANSFERASE, MITOCHONDRIAL"/>
    <property type="match status" value="1"/>
</dbReference>
<dbReference type="RefSeq" id="WP_196295229.1">
    <property type="nucleotide sequence ID" value="NZ_JADQDM010000019.1"/>
</dbReference>
<comment type="pathway">
    <text evidence="2">Amino-acid biosynthesis; L-proline biosynthesis; L-glutamate 5-semialdehyde from L-ornithine: step 1/1.</text>
</comment>
<dbReference type="PROSITE" id="PS00600">
    <property type="entry name" value="AA_TRANSFER_CLASS_3"/>
    <property type="match status" value="1"/>
</dbReference>
<comment type="similarity">
    <text evidence="8">Belongs to the class-III pyridoxal-phosphate-dependent aminotransferase family.</text>
</comment>
<evidence type="ECO:0000256" key="5">
    <source>
        <dbReference type="ARBA" id="ARBA00022679"/>
    </source>
</evidence>
<dbReference type="InterPro" id="IPR010164">
    <property type="entry name" value="Orn_aminotrans"/>
</dbReference>
<dbReference type="Gene3D" id="3.40.640.10">
    <property type="entry name" value="Type I PLP-dependent aspartate aminotransferase-like (Major domain)"/>
    <property type="match status" value="1"/>
</dbReference>
<evidence type="ECO:0000256" key="8">
    <source>
        <dbReference type="RuleBase" id="RU003560"/>
    </source>
</evidence>
<reference evidence="9 10" key="1">
    <citation type="submission" date="2020-11" db="EMBL/GenBank/DDBJ databases">
        <authorList>
            <person name="Kim M.K."/>
        </authorList>
    </citation>
    <scope>NUCLEOTIDE SEQUENCE [LARGE SCALE GENOMIC DNA]</scope>
    <source>
        <strain evidence="9 10">BT662</strain>
    </source>
</reference>
<gene>
    <name evidence="9" type="primary">rocD</name>
    <name evidence="9" type="ORF">I2H31_22075</name>
</gene>
<dbReference type="InterPro" id="IPR049704">
    <property type="entry name" value="Aminotrans_3_PPA_site"/>
</dbReference>
<dbReference type="InterPro" id="IPR050103">
    <property type="entry name" value="Class-III_PLP-dep_AT"/>
</dbReference>